<dbReference type="Gene3D" id="1.25.40.90">
    <property type="match status" value="1"/>
</dbReference>
<dbReference type="InterPro" id="IPR008942">
    <property type="entry name" value="ENTH_VHS"/>
</dbReference>
<feature type="region of interest" description="Disordered" evidence="2">
    <location>
        <begin position="796"/>
        <end position="834"/>
    </location>
</feature>
<comment type="caution">
    <text evidence="4">The sequence shown here is derived from an EMBL/GenBank/DDBJ whole genome shotgun (WGS) entry which is preliminary data.</text>
</comment>
<dbReference type="Proteomes" id="UP001153076">
    <property type="component" value="Unassembled WGS sequence"/>
</dbReference>
<dbReference type="GO" id="GO:0006397">
    <property type="term" value="P:mRNA processing"/>
    <property type="evidence" value="ECO:0007669"/>
    <property type="project" value="UniProtKB-KW"/>
</dbReference>
<proteinExistence type="predicted"/>
<evidence type="ECO:0000259" key="3">
    <source>
        <dbReference type="PROSITE" id="PS51391"/>
    </source>
</evidence>
<dbReference type="InterPro" id="IPR006569">
    <property type="entry name" value="CID_dom"/>
</dbReference>
<reference evidence="4" key="1">
    <citation type="submission" date="2022-04" db="EMBL/GenBank/DDBJ databases">
        <title>Carnegiea gigantea Genome sequencing and assembly v2.</title>
        <authorList>
            <person name="Copetti D."/>
            <person name="Sanderson M.J."/>
            <person name="Burquez A."/>
            <person name="Wojciechowski M.F."/>
        </authorList>
    </citation>
    <scope>NUCLEOTIDE SEQUENCE</scope>
    <source>
        <strain evidence="4">SGP5-SGP5p</strain>
        <tissue evidence="4">Aerial part</tissue>
    </source>
</reference>
<organism evidence="4 5">
    <name type="scientific">Carnegiea gigantea</name>
    <dbReference type="NCBI Taxonomy" id="171969"/>
    <lineage>
        <taxon>Eukaryota</taxon>
        <taxon>Viridiplantae</taxon>
        <taxon>Streptophyta</taxon>
        <taxon>Embryophyta</taxon>
        <taxon>Tracheophyta</taxon>
        <taxon>Spermatophyta</taxon>
        <taxon>Magnoliopsida</taxon>
        <taxon>eudicotyledons</taxon>
        <taxon>Gunneridae</taxon>
        <taxon>Pentapetalae</taxon>
        <taxon>Caryophyllales</taxon>
        <taxon>Cactineae</taxon>
        <taxon>Cactaceae</taxon>
        <taxon>Cactoideae</taxon>
        <taxon>Echinocereeae</taxon>
        <taxon>Carnegiea</taxon>
    </lineage>
</organism>
<keyword evidence="1" id="KW-0507">mRNA processing</keyword>
<evidence type="ECO:0000256" key="2">
    <source>
        <dbReference type="SAM" id="MobiDB-lite"/>
    </source>
</evidence>
<gene>
    <name evidence="4" type="ORF">Cgig2_009686</name>
</gene>
<feature type="region of interest" description="Disordered" evidence="2">
    <location>
        <begin position="83"/>
        <end position="225"/>
    </location>
</feature>
<dbReference type="EMBL" id="JAKOGI010000305">
    <property type="protein sequence ID" value="KAJ8437346.1"/>
    <property type="molecule type" value="Genomic_DNA"/>
</dbReference>
<dbReference type="PROSITE" id="PS51391">
    <property type="entry name" value="CID"/>
    <property type="match status" value="1"/>
</dbReference>
<evidence type="ECO:0000313" key="5">
    <source>
        <dbReference type="Proteomes" id="UP001153076"/>
    </source>
</evidence>
<dbReference type="OrthoDB" id="62853at2759"/>
<dbReference type="AlphaFoldDB" id="A0A9Q1K6M0"/>
<feature type="domain" description="CID" evidence="3">
    <location>
        <begin position="529"/>
        <end position="664"/>
    </location>
</feature>
<feature type="region of interest" description="Disordered" evidence="2">
    <location>
        <begin position="712"/>
        <end position="738"/>
    </location>
</feature>
<dbReference type="PANTHER" id="PTHR12550">
    <property type="entry name" value="HEPATOMA-DERIVED GROWTH FACTOR-RELATED"/>
    <property type="match status" value="1"/>
</dbReference>
<name>A0A9Q1K6M0_9CARY</name>
<dbReference type="SMART" id="SM00582">
    <property type="entry name" value="RPR"/>
    <property type="match status" value="1"/>
</dbReference>
<feature type="compositionally biased region" description="Polar residues" evidence="2">
    <location>
        <begin position="216"/>
        <end position="225"/>
    </location>
</feature>
<evidence type="ECO:0000313" key="4">
    <source>
        <dbReference type="EMBL" id="KAJ8437346.1"/>
    </source>
</evidence>
<feature type="compositionally biased region" description="Pro residues" evidence="2">
    <location>
        <begin position="802"/>
        <end position="829"/>
    </location>
</feature>
<feature type="compositionally biased region" description="Low complexity" evidence="2">
    <location>
        <begin position="154"/>
        <end position="165"/>
    </location>
</feature>
<sequence length="1061" mass="116004">MDAPPPFRPFAINSSSPYMLLARIHGREKTSLLGKRHGRSSDFVRAVQEIIDCYNKLKESNRVDQPNSGEALAENVAVVSLNANDNETKDEPSIAIEDGGALTEVDSLPKRDVSEEPAHNAAPVSMPMPNTYTLRKKSRSVQPQRCASKKKVSVQRSRSSSGVDSHGLQNGVVKSGDARSSGEGGINGFWDGTFRRAKRSKRSPDGPVPNVGDSPVCNSNGTVEDNGSEIAMAESETLSNNEAVVRKKRNPGRRRALNDGVEAISRVDQEAIGGKGVHKDTLELPSLCTNMNSSHSKDAGDEHLPLVKRARVRMGKLLTEQQQQQLDLLVKGVSAVDNCVQVPDNSALNDELSGVPDCSSLPRCEILTKASGDVAMVDSSARYLDLRGEFVREDSEVLALSENEYVKRRKLKTSADEKDKASMYVLLLVSLLPFAVVLANLSNLWSFFLGTWLSDLLYAFLTSDHRFEPAEEVKHTSNDASREVSCSPSLHVSSLQRTFDGASVSDESKSLDAGGIHQSQSGERVNLAEVKAAIASLELTLGSLTRTKESIGRATRIAVDCVKFGVAADVVELIVLYLEKESSLHKRVDLFFLVDSIAQHSRDEVGTTYVSAVKETLARMLAAAAPAGHAGRENRSSVLRLWLDRRILPDSIILQHIRELESQNCSTSGYSRRMSRTERSFDDPLRDMEGMLVDEYGSNSSFQLPGFCMPPMLKEEDDGSDSDGGSFEAVTPEHASGNKEIYEATALPASGKHRHILEEVDGELEMEDVAPCEVELGATAAGTDSTALNTQHSGEQFTSFIPPLPHEVPPRAPPLPLSPPPPPPPPPPSVSHASTVSHVNVDSQLHVNRNSVQETMAPRPPAPGIHHPMPMAESTSCCSYNSYAVMHNPIPPGNSVQPADANLYGKHYNIRPPYPSPSNQFSYYQADQQIRPQREIPPPPYYDRPHFGQKMDGGHYYGDQDNIRRPRHEVADGWGYSRPPFHSSMHPENEKGCPPMYSGMSCERNRPPNQGWGFPPHPAHHRNHIPSRPSCDGGVPVGVRGETFFGPNDSGLCKIPRNSLM</sequence>
<dbReference type="Pfam" id="PF04818">
    <property type="entry name" value="CID"/>
    <property type="match status" value="1"/>
</dbReference>
<accession>A0A9Q1K6M0</accession>
<dbReference type="GO" id="GO:0005634">
    <property type="term" value="C:nucleus"/>
    <property type="evidence" value="ECO:0007669"/>
    <property type="project" value="UniProtKB-ARBA"/>
</dbReference>
<evidence type="ECO:0000256" key="1">
    <source>
        <dbReference type="ARBA" id="ARBA00022664"/>
    </source>
</evidence>
<protein>
    <recommendedName>
        <fullName evidence="3">CID domain-containing protein</fullName>
    </recommendedName>
</protein>
<keyword evidence="5" id="KW-1185">Reference proteome</keyword>
<feature type="compositionally biased region" description="Basic and acidic residues" evidence="2">
    <location>
        <begin position="107"/>
        <end position="118"/>
    </location>
</feature>
<dbReference type="PANTHER" id="PTHR12550:SF49">
    <property type="entry name" value="PROTEIN HUA2-LIKE 2-RELATED"/>
    <property type="match status" value="1"/>
</dbReference>